<evidence type="ECO:0000313" key="1">
    <source>
        <dbReference type="EMBL" id="KOF75654.1"/>
    </source>
</evidence>
<sequence>KHARLARNQREQAIGCLHAGQCPCVIANDLNNSIWTIEWLREQCNATNNTDDRPRSGRPRVTAACQDCHLHQQQLQEEFWRATESVGQTIGNHHRSVCTEIVYCWLRFFNLSC</sequence>
<dbReference type="AlphaFoldDB" id="A0A0L8GFP1"/>
<proteinExistence type="predicted"/>
<reference evidence="1" key="1">
    <citation type="submission" date="2015-07" db="EMBL/GenBank/DDBJ databases">
        <title>MeaNS - Measles Nucleotide Surveillance Program.</title>
        <authorList>
            <person name="Tran T."/>
            <person name="Druce J."/>
        </authorList>
    </citation>
    <scope>NUCLEOTIDE SEQUENCE</scope>
    <source>
        <strain evidence="1">UCB-OBI-ISO-001</strain>
        <tissue evidence="1">Gonad</tissue>
    </source>
</reference>
<accession>A0A0L8GFP1</accession>
<gene>
    <name evidence="1" type="ORF">OCBIM_22034390mg</name>
</gene>
<organism evidence="1">
    <name type="scientific">Octopus bimaculoides</name>
    <name type="common">California two-spotted octopus</name>
    <dbReference type="NCBI Taxonomy" id="37653"/>
    <lineage>
        <taxon>Eukaryota</taxon>
        <taxon>Metazoa</taxon>
        <taxon>Spiralia</taxon>
        <taxon>Lophotrochozoa</taxon>
        <taxon>Mollusca</taxon>
        <taxon>Cephalopoda</taxon>
        <taxon>Coleoidea</taxon>
        <taxon>Octopodiformes</taxon>
        <taxon>Octopoda</taxon>
        <taxon>Incirrata</taxon>
        <taxon>Octopodidae</taxon>
        <taxon>Octopus</taxon>
    </lineage>
</organism>
<dbReference type="EMBL" id="KQ422028">
    <property type="protein sequence ID" value="KOF75654.1"/>
    <property type="molecule type" value="Genomic_DNA"/>
</dbReference>
<name>A0A0L8GFP1_OCTBM</name>
<protein>
    <submittedName>
        <fullName evidence="1">Uncharacterized protein</fullName>
    </submittedName>
</protein>
<feature type="non-terminal residue" evidence="1">
    <location>
        <position position="1"/>
    </location>
</feature>